<feature type="domain" description="DUF753" evidence="2">
    <location>
        <begin position="1024"/>
        <end position="1099"/>
    </location>
</feature>
<evidence type="ECO:0000313" key="3">
    <source>
        <dbReference type="EnsemblMetazoa" id="AEPI008864-PA"/>
    </source>
</evidence>
<dbReference type="PANTHER" id="PTHR21721:SF26">
    <property type="entry name" value="DUF753 DOMAIN-CONTAINING PROTEIN-RELATED"/>
    <property type="match status" value="1"/>
</dbReference>
<feature type="domain" description="DUF753" evidence="2">
    <location>
        <begin position="1185"/>
        <end position="1257"/>
    </location>
</feature>
<proteinExistence type="predicted"/>
<feature type="domain" description="DUF753" evidence="2">
    <location>
        <begin position="170"/>
        <end position="238"/>
    </location>
</feature>
<keyword evidence="1" id="KW-0732">Signal</keyword>
<feature type="domain" description="DUF753" evidence="2">
    <location>
        <begin position="1591"/>
        <end position="1665"/>
    </location>
</feature>
<feature type="domain" description="DUF753" evidence="2">
    <location>
        <begin position="1511"/>
        <end position="1579"/>
    </location>
</feature>
<dbReference type="Proteomes" id="UP000075885">
    <property type="component" value="Unassembled WGS sequence"/>
</dbReference>
<evidence type="ECO:0000313" key="4">
    <source>
        <dbReference type="Proteomes" id="UP000075885"/>
    </source>
</evidence>
<feature type="domain" description="DUF753" evidence="2">
    <location>
        <begin position="2152"/>
        <end position="2226"/>
    </location>
</feature>
<keyword evidence="4" id="KW-1185">Reference proteome</keyword>
<feature type="signal peptide" evidence="1">
    <location>
        <begin position="1"/>
        <end position="34"/>
    </location>
</feature>
<feature type="domain" description="DUF753" evidence="2">
    <location>
        <begin position="1905"/>
        <end position="1972"/>
    </location>
</feature>
<evidence type="ECO:0000256" key="1">
    <source>
        <dbReference type="SAM" id="SignalP"/>
    </source>
</evidence>
<feature type="domain" description="DUF753" evidence="2">
    <location>
        <begin position="1344"/>
        <end position="1427"/>
    </location>
</feature>
<dbReference type="PANTHER" id="PTHR21721">
    <property type="entry name" value="GH09876P-RELATED"/>
    <property type="match status" value="1"/>
</dbReference>
<dbReference type="InterPro" id="IPR008472">
    <property type="entry name" value="DUF753"/>
</dbReference>
<sequence>MVKTDASGVWRVVPRPVILGALVLVVLIPTVADAVQCYWCTACDKYVPEQTEQCPAECGVWYSTTGDTTTVSRGCVEFAETEDVIYEKCDSDLCNAARVARCVRCPSAVTAECENVICPTSDDQCYLNPTDGKRGCTSDQDYVAVCSSDGGSSCTECSFDTGQGCNDVPKCVVCNTGENPECVLDPNFVRQCPMVTDQCYRYRDSQQTLHLGCTSEEDYLVSCADEANCQTCSSDACNLKGSTKRTHRGCLSDGLPPYNPFKVCSEIGCNDAPIPYHLQCFQCEGCTSISEENVNYCSNERATRCFTLLVDSESGPKTLIRGCDTDETFADCTIDRNCEICEGDRCNGAPQTVTRFCDQCEGVEECEQVTSPPSCQNTAFTNRCYLYSDGERALQKGCLLDLEPAEAEACYDPTDTRCSICKDPLRCNRQHCVRCDTRTDGMACLLGDKNAPRLRYALCALNCRMEIDAQGHTVRGCAEDFVRPCELPTCVETFAAGSNVGVFPIDRRQCYQCEGDDCWSAQPPENGRYCQLYRGSNDGCYIYNDGSTVVRGCTTDPEAKCADGVNDPHCTVWLESLTNDEAQTRAPITCFQDCPEGNTEAIPTCPPVTCPPPTDRCYFSVSNSGVISRGCTAFDCPSDSRDCYTCKEPNCNGALSVCSTCDTSIDGDCTVGVEHGDVCEQNDGCFQYRSEDEAKYGCAEQAPDVCLNDIEHCNFCSGTFCNDKALSLCYSCTDCRNVLTPMIQSTKLCGADGDLCITAEIEGIIVRDCRSDLPLPYEDYTIVQECSEVACNNLPITDWTSCYVCTDCFQVSAETETMLCLYPSTDECFTKRDDTGVIVRGCATEEGLVGCDNGFNCNVCSGENCNDLAIPQVFSCVQCNESEDCINYNVLSECPNSSGLLLDSCVTYSKSPDVQQKGCLSSLDLYAKCNGNSNQRCTVSSESAGNARPVRCIDCRENIDCILGDADELDINSCQQGSCVSFLDENGTIVRGNIVNHPECRDSDNCLECFNDVCNVGLFPADRLQCYQCSGEECARLSEAADATITPEPCARYDQENAACYTWYASASSARRGCLLDDDDSPCGAEDVACITCAENGCNTQNYSSFSDTSVCVQCASNRACEQATAEERCSDGGGCYTFFSALLVVAKGCVSELAESMEWYDECVRVPESDRCQRCFGDYCNRNRCYTCSSAFGSEANCIEPRAGLTESTSCEMDDVCVAFVDDNGHTVRGCGADFPHAECSASNETCQRCTGDHCNGAVLPKDRIKCYQCSGDANDCLLPPPTSASYCDVYLEGEESCYTYFQDERTVERGCTSQRSEPCEQHCQKCNTTGCNNQNAYVENTLSCAQCSADECPAVDAPIPAEVTPCAEKLLLGRTDHCYTYFVQPDGSVRRGCLSDLTKSESTIASQCLNAKDRSCKLCSDDGCNSQSVQCFVCNTNDNADCADSPAEGNHQPYLQPCGTGQCVALLEGTTTWKGCSEDFKANCESEETCQLFQGSRSNGVIYPADRIRCYQCEGSGCDESRNVTTCQQYDSNDECYTYVSDAGEIFRGCLSDTETSNACTEHPDECLKCSDAEGCNNEPVQLQNELICAQCYGAADCDRETQRFEQCIQPVLLGRHDSCYVQSFAGEVLARGCLSDAVGAVRDKCESASSSECSVCDCDRCNGPPVKCVSCEAELGCGDVLGVDENMLATCETGSCVSFVNQLASGVSIIAKGCSERYEQEMCRKRPANESSYHVCNSSGCNDVLFPVGRIKCYQCKNEACFDPLLEPTICEPYRAESDKCYSLLDRQQKGCFGQLEDIDECNSEDERCLVCDWDGCNSGPPVVECIDCSSSNDPDCVNPMAVKSTKRCPVGGCVTFIDDNDHTVRGCATDYKLTSTSCAGTTCHHCSEDSCNNELFPANRLQCYQCSSAGCLDVTTQKPSICQRYSTNDACYTHVSDASNVRRGCLSDPASECPDDECVPCSTGDGCNSDPPFVANTHTCYQCEGADCAKEQTGDGIVCPDILLGRSDACYSWVEKYTVRRGCLSQTGACDPELDNPNCHVCTSGKDCNAERYLVEVYGCLQCDEFVVDERCSWGFDSSEAQQCPTVQDSSSALGCYSCYIPTMARDKSSLFHRGCVGEDRQAECEPETVQVCLGTGCNHRNERLQICAKCDGVDNCEDRRWTVEECRGIVPYDRRGCYLMRDSRKRVLARGCVADLSEDRWNQCTNVKDTSCITCLDNQCNHAAGGLARVSLLWTFVIALLLGLGGTRTFLTELVAIAIGQVTGPFITISARLCLILMNRRLNSNPQPFDSRKSHRIFPSISTMFALKMSCSFRRSIVDIVITPSSFDFQL</sequence>
<feature type="domain" description="DUF753" evidence="2">
    <location>
        <begin position="1828"/>
        <end position="1896"/>
    </location>
</feature>
<feature type="chain" id="PRO_5008131697" description="DUF753 domain-containing protein" evidence="1">
    <location>
        <begin position="35"/>
        <end position="2336"/>
    </location>
</feature>
<dbReference type="VEuPathDB" id="VectorBase:AEPI008864"/>
<dbReference type="EnsemblMetazoa" id="AEPI008864-RA">
    <property type="protein sequence ID" value="AEPI008864-PA"/>
    <property type="gene ID" value="AEPI008864"/>
</dbReference>
<reference evidence="4" key="1">
    <citation type="submission" date="2013-03" db="EMBL/GenBank/DDBJ databases">
        <title>The Genome Sequence of Anopheles epiroticus epiroticus2.</title>
        <authorList>
            <consortium name="The Broad Institute Genomics Platform"/>
            <person name="Neafsey D.E."/>
            <person name="Howell P."/>
            <person name="Walker B."/>
            <person name="Young S.K."/>
            <person name="Zeng Q."/>
            <person name="Gargeya S."/>
            <person name="Fitzgerald M."/>
            <person name="Haas B."/>
            <person name="Abouelleil A."/>
            <person name="Allen A.W."/>
            <person name="Alvarado L."/>
            <person name="Arachchi H.M."/>
            <person name="Berlin A.M."/>
            <person name="Chapman S.B."/>
            <person name="Gainer-Dewar J."/>
            <person name="Goldberg J."/>
            <person name="Griggs A."/>
            <person name="Gujja S."/>
            <person name="Hansen M."/>
            <person name="Howarth C."/>
            <person name="Imamovic A."/>
            <person name="Ireland A."/>
            <person name="Larimer J."/>
            <person name="McCowan C."/>
            <person name="Murphy C."/>
            <person name="Pearson M."/>
            <person name="Poon T.W."/>
            <person name="Priest M."/>
            <person name="Roberts A."/>
            <person name="Saif S."/>
            <person name="Shea T."/>
            <person name="Sisk P."/>
            <person name="Sykes S."/>
            <person name="Wortman J."/>
            <person name="Nusbaum C."/>
            <person name="Birren B."/>
        </authorList>
    </citation>
    <scope>NUCLEOTIDE SEQUENCE [LARGE SCALE GENOMIC DNA]</scope>
    <source>
        <strain evidence="4">Epiroticus2</strain>
    </source>
</reference>
<organism evidence="3 4">
    <name type="scientific">Anopheles epiroticus</name>
    <dbReference type="NCBI Taxonomy" id="199890"/>
    <lineage>
        <taxon>Eukaryota</taxon>
        <taxon>Metazoa</taxon>
        <taxon>Ecdysozoa</taxon>
        <taxon>Arthropoda</taxon>
        <taxon>Hexapoda</taxon>
        <taxon>Insecta</taxon>
        <taxon>Pterygota</taxon>
        <taxon>Neoptera</taxon>
        <taxon>Endopterygota</taxon>
        <taxon>Diptera</taxon>
        <taxon>Nematocera</taxon>
        <taxon>Culicoidea</taxon>
        <taxon>Culicidae</taxon>
        <taxon>Anophelinae</taxon>
        <taxon>Anopheles</taxon>
    </lineage>
</organism>
<evidence type="ECO:0000259" key="2">
    <source>
        <dbReference type="Pfam" id="PF05444"/>
    </source>
</evidence>
<dbReference type="Pfam" id="PF05444">
    <property type="entry name" value="DUF753"/>
    <property type="match status" value="10"/>
</dbReference>
<protein>
    <recommendedName>
        <fullName evidence="2">DUF753 domain-containing protein</fullName>
    </recommendedName>
</protein>
<reference evidence="3" key="2">
    <citation type="submission" date="2020-05" db="UniProtKB">
        <authorList>
            <consortium name="EnsemblMetazoa"/>
        </authorList>
    </citation>
    <scope>IDENTIFICATION</scope>
    <source>
        <strain evidence="3">Epiroticus2</strain>
    </source>
</reference>
<feature type="domain" description="DUF753" evidence="2">
    <location>
        <begin position="1267"/>
        <end position="1334"/>
    </location>
</feature>
<accession>A0A182PPI5</accession>
<name>A0A182PPI5_9DIPT</name>